<comment type="caution">
    <text evidence="2">The sequence shown here is derived from an EMBL/GenBank/DDBJ whole genome shotgun (WGS) entry which is preliminary data.</text>
</comment>
<sequence length="692" mass="78872">MYSVAIHEDHVPDILHLSHPRSGPPEFTFFFLVHDLGLPAFTKVVRPISSRCRCCAEVCRSSSSSSWCINLRGRNLKSSLSLPIGVVYCNTAAKQRRSLIGRGGCAVLPLGMAGTRQVVAWISKAEWEQVLEYLYSRDCKLQREALHQISAWKSRHGNRMPLAVECTADLVRCKILDVSGGMGEQELELLYGLALVRFVNVITEPKQKIFAIPLRRLANELQIPEWVVNLRHSATHGKLPKLSLCRKGWDFVMDWLRREYWSRQLGNSSNPQWVSEDDNGSEEEAEVAPTLSLKEQKAQTIIAKLRELLQSYTSEQFKNFEEQNDSVNNKPWTVSSHLEGIIAEIKQLLQQNSKSTVVGVFLEDGFLIPTRKQLLALNVDPDEGDLCLSRTLTHVWQPLLKVLNSPAFTQELLENMFAGLGKYKERKAQMRQYYLSSWIAEILTANCRAVKKGTVGFRNQLSMKNRWKLFPHSVPLQWKKLMQKCLEFPCRTTPQLLQLIFPNVKSVLPVTTQEKLLCLCSIYIQDEGSDGSVDYSDQPIYTVESLQWKIKQDSKAKPLKQWERTQPEEEEQMSEHPEDEEMMITEPYEEEYIEMLNRKAASERRPALEGSVWGVSSEFVKWGEHPLGVIPGQTADPGCLLIDTYSMMSVLEQQDSESRSIPMSSPTDTTASDNVNWNQSELNHIKAGLRLF</sequence>
<dbReference type="GO" id="GO:0090730">
    <property type="term" value="C:Las1 complex"/>
    <property type="evidence" value="ECO:0007669"/>
    <property type="project" value="InterPro"/>
</dbReference>
<dbReference type="Proteomes" id="UP000824782">
    <property type="component" value="Unassembled WGS sequence"/>
</dbReference>
<feature type="compositionally biased region" description="Acidic residues" evidence="1">
    <location>
        <begin position="568"/>
        <end position="580"/>
    </location>
</feature>
<dbReference type="AlphaFoldDB" id="A0AAV6ZZ51"/>
<dbReference type="Pfam" id="PF04031">
    <property type="entry name" value="Las1"/>
    <property type="match status" value="1"/>
</dbReference>
<dbReference type="PANTHER" id="PTHR15002">
    <property type="entry name" value="RIBOSOMAL BIOGENESIS PROTEIN LAS1L"/>
    <property type="match status" value="1"/>
</dbReference>
<feature type="compositionally biased region" description="Basic and acidic residues" evidence="1">
    <location>
        <begin position="557"/>
        <end position="567"/>
    </location>
</feature>
<organism evidence="2 3">
    <name type="scientific">Engystomops pustulosus</name>
    <name type="common">Tungara frog</name>
    <name type="synonym">Physalaemus pustulosus</name>
    <dbReference type="NCBI Taxonomy" id="76066"/>
    <lineage>
        <taxon>Eukaryota</taxon>
        <taxon>Metazoa</taxon>
        <taxon>Chordata</taxon>
        <taxon>Craniata</taxon>
        <taxon>Vertebrata</taxon>
        <taxon>Euteleostomi</taxon>
        <taxon>Amphibia</taxon>
        <taxon>Batrachia</taxon>
        <taxon>Anura</taxon>
        <taxon>Neobatrachia</taxon>
        <taxon>Hyloidea</taxon>
        <taxon>Leptodactylidae</taxon>
        <taxon>Leiuperinae</taxon>
        <taxon>Engystomops</taxon>
    </lineage>
</organism>
<protein>
    <recommendedName>
        <fullName evidence="4">LAS1-like protein</fullName>
    </recommendedName>
</protein>
<evidence type="ECO:0000256" key="1">
    <source>
        <dbReference type="SAM" id="MobiDB-lite"/>
    </source>
</evidence>
<evidence type="ECO:0000313" key="2">
    <source>
        <dbReference type="EMBL" id="KAG8553780.1"/>
    </source>
</evidence>
<feature type="region of interest" description="Disordered" evidence="1">
    <location>
        <begin position="269"/>
        <end position="289"/>
    </location>
</feature>
<evidence type="ECO:0000313" key="3">
    <source>
        <dbReference type="Proteomes" id="UP000824782"/>
    </source>
</evidence>
<feature type="region of interest" description="Disordered" evidence="1">
    <location>
        <begin position="557"/>
        <end position="580"/>
    </location>
</feature>
<dbReference type="GO" id="GO:0030687">
    <property type="term" value="C:preribosome, large subunit precursor"/>
    <property type="evidence" value="ECO:0007669"/>
    <property type="project" value="TreeGrafter"/>
</dbReference>
<dbReference type="GO" id="GO:0004519">
    <property type="term" value="F:endonuclease activity"/>
    <property type="evidence" value="ECO:0007669"/>
    <property type="project" value="InterPro"/>
</dbReference>
<dbReference type="GO" id="GO:0000460">
    <property type="term" value="P:maturation of 5.8S rRNA"/>
    <property type="evidence" value="ECO:0007669"/>
    <property type="project" value="TreeGrafter"/>
</dbReference>
<keyword evidence="3" id="KW-1185">Reference proteome</keyword>
<dbReference type="EMBL" id="WNYA01000010">
    <property type="protein sequence ID" value="KAG8553780.1"/>
    <property type="molecule type" value="Genomic_DNA"/>
</dbReference>
<name>A0AAV6ZZ51_ENGPU</name>
<evidence type="ECO:0008006" key="4">
    <source>
        <dbReference type="Google" id="ProtNLM"/>
    </source>
</evidence>
<feature type="compositionally biased region" description="Acidic residues" evidence="1">
    <location>
        <begin position="275"/>
        <end position="286"/>
    </location>
</feature>
<feature type="region of interest" description="Disordered" evidence="1">
    <location>
        <begin position="653"/>
        <end position="675"/>
    </location>
</feature>
<accession>A0AAV6ZZ51</accession>
<reference evidence="2" key="1">
    <citation type="thesis" date="2020" institute="ProQuest LLC" country="789 East Eisenhower Parkway, Ann Arbor, MI, USA">
        <title>Comparative Genomics and Chromosome Evolution.</title>
        <authorList>
            <person name="Mudd A.B."/>
        </authorList>
    </citation>
    <scope>NUCLEOTIDE SEQUENCE</scope>
    <source>
        <strain evidence="2">237g6f4</strain>
        <tissue evidence="2">Blood</tissue>
    </source>
</reference>
<feature type="compositionally biased region" description="Polar residues" evidence="1">
    <location>
        <begin position="659"/>
        <end position="675"/>
    </location>
</feature>
<dbReference type="GO" id="GO:0000470">
    <property type="term" value="P:maturation of LSU-rRNA"/>
    <property type="evidence" value="ECO:0007669"/>
    <property type="project" value="TreeGrafter"/>
</dbReference>
<dbReference type="PANTHER" id="PTHR15002:SF0">
    <property type="entry name" value="RIBOSOMAL BIOGENESIS PROTEIN LAS1L"/>
    <property type="match status" value="1"/>
</dbReference>
<dbReference type="InterPro" id="IPR007174">
    <property type="entry name" value="Las1"/>
</dbReference>
<proteinExistence type="predicted"/>
<gene>
    <name evidence="2" type="ORF">GDO81_003539</name>
</gene>